<feature type="region of interest" description="Disordered" evidence="1">
    <location>
        <begin position="24"/>
        <end position="68"/>
    </location>
</feature>
<proteinExistence type="predicted"/>
<accession>F9WDN2</accession>
<reference evidence="3" key="1">
    <citation type="submission" date="2011-07" db="EMBL/GenBank/DDBJ databases">
        <title>Divergent evolution of antigenic variation in African trypanosomes.</title>
        <authorList>
            <person name="Jackson A.P."/>
            <person name="Berry A."/>
            <person name="Allison H.C."/>
            <person name="Burton P."/>
            <person name="Anderson J."/>
            <person name="Aslett M."/>
            <person name="Brown R."/>
            <person name="Corton N."/>
            <person name="Harris D."/>
            <person name="Hauser H."/>
            <person name="Gamble J."/>
            <person name="Gilderthorp R."/>
            <person name="McQuillan J."/>
            <person name="Quail M.A."/>
            <person name="Sanders M."/>
            <person name="Van Tonder A."/>
            <person name="Ginger M.L."/>
            <person name="Donelson J.E."/>
            <person name="Field M.C."/>
            <person name="Barry J.D."/>
            <person name="Berriman M."/>
            <person name="Hertz-Fowler C."/>
        </authorList>
    </citation>
    <scope>NUCLEOTIDE SEQUENCE [LARGE SCALE GENOMIC DNA]</scope>
    <source>
        <strain evidence="3">IL3000</strain>
    </source>
</reference>
<reference evidence="2 3" key="2">
    <citation type="journal article" date="2012" name="Proc. Natl. Acad. Sci. U.S.A.">
        <title>Antigenic diversity is generated by distinct evolutionary mechanisms in African trypanosome species.</title>
        <authorList>
            <person name="Jackson A.P."/>
            <person name="Berry A."/>
            <person name="Aslett M."/>
            <person name="Allison H.C."/>
            <person name="Burton P."/>
            <person name="Vavrova-Anderson J."/>
            <person name="Brown R."/>
            <person name="Browne H."/>
            <person name="Corton N."/>
            <person name="Hauser H."/>
            <person name="Gamble J."/>
            <person name="Gilderthorp R."/>
            <person name="Marcello L."/>
            <person name="McQuillan J."/>
            <person name="Otto T.D."/>
            <person name="Quail M.A."/>
            <person name="Sanders M.J."/>
            <person name="van Tonder A."/>
            <person name="Ginger M.L."/>
            <person name="Field M.C."/>
            <person name="Barry J.D."/>
            <person name="Hertz-Fowler C."/>
            <person name="Berriman M."/>
        </authorList>
    </citation>
    <scope>NUCLEOTIDE SEQUENCE [LARGE SCALE GENOMIC DNA]</scope>
    <source>
        <strain evidence="2 3">IL3000</strain>
    </source>
</reference>
<dbReference type="VEuPathDB" id="TriTrypDB:TcIL3000_0_59120"/>
<evidence type="ECO:0000313" key="3">
    <source>
        <dbReference type="Proteomes" id="UP000000702"/>
    </source>
</evidence>
<name>F9WDN2_TRYCI</name>
<dbReference type="OMA" id="NQVFYDR"/>
<feature type="compositionally biased region" description="Polar residues" evidence="1">
    <location>
        <begin position="351"/>
        <end position="364"/>
    </location>
</feature>
<comment type="caution">
    <text evidence="2">The sequence shown here is derived from an EMBL/GenBank/DDBJ whole genome shotgun (WGS) entry which is preliminary data.</text>
</comment>
<dbReference type="AlphaFoldDB" id="F9WDN2"/>
<feature type="region of interest" description="Disordered" evidence="1">
    <location>
        <begin position="318"/>
        <end position="405"/>
    </location>
</feature>
<evidence type="ECO:0000256" key="1">
    <source>
        <dbReference type="SAM" id="MobiDB-lite"/>
    </source>
</evidence>
<dbReference type="Proteomes" id="UP000000702">
    <property type="component" value="Unassembled WGS sequence"/>
</dbReference>
<feature type="compositionally biased region" description="Basic and acidic residues" evidence="1">
    <location>
        <begin position="341"/>
        <end position="350"/>
    </location>
</feature>
<sequence length="559" mass="60847">MSNVSDSGDYTGNSSSVYSVTVEEDLSVESRRTHVSVTTSLATSHEADPAAGSVTDEEEGYEYTSGYQSRTYETRTPTSFYYEDLSSQSPNSEELSSTLMGYYIDNEVVQRVKSLFVFLRKPLVFFSLVLSEPSLVTSFGRVAHTVRVATSRRVVESCSLNVENIYALPKGYYAMPECLQRARLGLPPFVESVIKSALQWSGIPCLADLQKKKWLDGANILRTVPSDGTASTCWGPLGPMLPLSFFLPLFSLAALTVARCVVSRSQASHAYEEDGGMDYGTVGSQSYRKEIVSDNFDSSNLSGLNDMFTNSEIGITKDINNSRLETPRGAPPAPGSPSSRNVHDNKHEPSEGNTYPHTVPTSRDLSLEGSATGDALKLTLSPSSDESGSVPLEAQHPGPLYTRQHTPKGDVVLAMTGEPSVHEVNFLLIAAVKYGCRKVILPSVVPASLLSSSPVSLDVVRVDDVMEHIMSAEESQGLTTVGVFLYPVTDETVELRNFTHPESVVYLFMSASLAEANVLAHLVDRSIYYSSSLDEPFPVNACLYDRLTKGRDGNSRAEL</sequence>
<protein>
    <submittedName>
        <fullName evidence="2">WGS project CAEQ00000000 data, annotated contig 2383</fullName>
    </submittedName>
</protein>
<dbReference type="EMBL" id="CAEQ01001890">
    <property type="protein sequence ID" value="CCD15386.1"/>
    <property type="molecule type" value="Genomic_DNA"/>
</dbReference>
<evidence type="ECO:0000313" key="2">
    <source>
        <dbReference type="EMBL" id="CCD15386.1"/>
    </source>
</evidence>
<keyword evidence="3" id="KW-1185">Reference proteome</keyword>
<gene>
    <name evidence="2" type="ORF">TCIL3000_0_59120</name>
</gene>
<organism evidence="2 3">
    <name type="scientific">Trypanosoma congolense (strain IL3000)</name>
    <dbReference type="NCBI Taxonomy" id="1068625"/>
    <lineage>
        <taxon>Eukaryota</taxon>
        <taxon>Discoba</taxon>
        <taxon>Euglenozoa</taxon>
        <taxon>Kinetoplastea</taxon>
        <taxon>Metakinetoplastina</taxon>
        <taxon>Trypanosomatida</taxon>
        <taxon>Trypanosomatidae</taxon>
        <taxon>Trypanosoma</taxon>
        <taxon>Nannomonas</taxon>
    </lineage>
</organism>